<sequence>MKFSKHCAVVIGVSALVLSGCTGHKPVIDYRMSNKTMAEYERDLAECQSYAGEKSVGQDTVLGTLGGAAVGAALGAAVGAVAGSPGSGAAMGAAIGGIGTGAAVGTGTALSQKDIINRCMAGRGYRVLE</sequence>
<protein>
    <recommendedName>
        <fullName evidence="3">Glycine-zipper-containing OmpA-like membrane domain-containing protein</fullName>
    </recommendedName>
</protein>
<evidence type="ECO:0000313" key="1">
    <source>
        <dbReference type="EMBL" id="MBE1237926.1"/>
    </source>
</evidence>
<proteinExistence type="predicted"/>
<evidence type="ECO:0000313" key="2">
    <source>
        <dbReference type="Proteomes" id="UP000631034"/>
    </source>
</evidence>
<gene>
    <name evidence="1" type="ORF">IHV25_09755</name>
</gene>
<keyword evidence="2" id="KW-1185">Reference proteome</keyword>
<organism evidence="1 2">
    <name type="scientific">Phaeovibrio sulfidiphilus</name>
    <dbReference type="NCBI Taxonomy" id="1220600"/>
    <lineage>
        <taxon>Bacteria</taxon>
        <taxon>Pseudomonadati</taxon>
        <taxon>Pseudomonadota</taxon>
        <taxon>Alphaproteobacteria</taxon>
        <taxon>Rhodospirillales</taxon>
        <taxon>Rhodospirillaceae</taxon>
        <taxon>Phaeovibrio</taxon>
    </lineage>
</organism>
<dbReference type="EMBL" id="JACZHT010000009">
    <property type="protein sequence ID" value="MBE1237926.1"/>
    <property type="molecule type" value="Genomic_DNA"/>
</dbReference>
<dbReference type="Proteomes" id="UP000631034">
    <property type="component" value="Unassembled WGS sequence"/>
</dbReference>
<accession>A0A8J6YK53</accession>
<dbReference type="PROSITE" id="PS51257">
    <property type="entry name" value="PROKAR_LIPOPROTEIN"/>
    <property type="match status" value="1"/>
</dbReference>
<dbReference type="AlphaFoldDB" id="A0A8J6YK53"/>
<name>A0A8J6YK53_9PROT</name>
<reference evidence="1" key="1">
    <citation type="submission" date="2020-10" db="EMBL/GenBank/DDBJ databases">
        <title>Genome sequence of the unusual species of purple photosynthetic bacteria, Phaeovibrio sulfidiphilus DSM 23193, type strain.</title>
        <authorList>
            <person name="Kyndt J.A."/>
            <person name="Meyer T.E."/>
        </authorList>
    </citation>
    <scope>NUCLEOTIDE SEQUENCE</scope>
    <source>
        <strain evidence="1">DSM 23193</strain>
    </source>
</reference>
<comment type="caution">
    <text evidence="1">The sequence shown here is derived from an EMBL/GenBank/DDBJ whole genome shotgun (WGS) entry which is preliminary data.</text>
</comment>
<evidence type="ECO:0008006" key="3">
    <source>
        <dbReference type="Google" id="ProtNLM"/>
    </source>
</evidence>
<dbReference type="RefSeq" id="WP_192534941.1">
    <property type="nucleotide sequence ID" value="NZ_JACZHT010000009.1"/>
</dbReference>